<dbReference type="AlphaFoldDB" id="A0A1P8MZX9"/>
<evidence type="ECO:0000313" key="2">
    <source>
        <dbReference type="EMBL" id="APX13645.1"/>
    </source>
</evidence>
<dbReference type="STRING" id="299262.BWR18_02565"/>
<dbReference type="Proteomes" id="UP000186336">
    <property type="component" value="Chromosome"/>
</dbReference>
<reference evidence="2 3" key="1">
    <citation type="submission" date="2017-01" db="EMBL/GenBank/DDBJ databases">
        <title>Complete genome of Tateyamaria omphalii DOK1-4 isolated from seawater in Dokdo.</title>
        <authorList>
            <person name="Kim J.H."/>
            <person name="Chi W.-J."/>
        </authorList>
    </citation>
    <scope>NUCLEOTIDE SEQUENCE [LARGE SCALE GENOMIC DNA]</scope>
    <source>
        <strain evidence="2 3">DOK1-4</strain>
    </source>
</reference>
<protein>
    <submittedName>
        <fullName evidence="2">Uncharacterized protein</fullName>
    </submittedName>
</protein>
<dbReference type="KEGG" id="tom:BWR18_02565"/>
<evidence type="ECO:0000256" key="1">
    <source>
        <dbReference type="SAM" id="Phobius"/>
    </source>
</evidence>
<feature type="transmembrane region" description="Helical" evidence="1">
    <location>
        <begin position="6"/>
        <end position="28"/>
    </location>
</feature>
<accession>A0A1P8MZX9</accession>
<keyword evidence="1" id="KW-0472">Membrane</keyword>
<name>A0A1P8MZX9_9RHOB</name>
<gene>
    <name evidence="2" type="ORF">BWR18_02565</name>
</gene>
<keyword evidence="3" id="KW-1185">Reference proteome</keyword>
<dbReference type="OrthoDB" id="7875737at2"/>
<dbReference type="EMBL" id="CP019312">
    <property type="protein sequence ID" value="APX13645.1"/>
    <property type="molecule type" value="Genomic_DNA"/>
</dbReference>
<proteinExistence type="predicted"/>
<sequence length="72" mass="7592">MFDGIIWGGAALSVVGLIGLVWCILKVWRARAAGLEDAEMRAVVARVLPLNLGALFVSVLGLMLVIVGIFLG</sequence>
<organism evidence="2 3">
    <name type="scientific">Tateyamaria omphalii</name>
    <dbReference type="NCBI Taxonomy" id="299262"/>
    <lineage>
        <taxon>Bacteria</taxon>
        <taxon>Pseudomonadati</taxon>
        <taxon>Pseudomonadota</taxon>
        <taxon>Alphaproteobacteria</taxon>
        <taxon>Rhodobacterales</taxon>
        <taxon>Roseobacteraceae</taxon>
        <taxon>Tateyamaria</taxon>
    </lineage>
</organism>
<keyword evidence="1" id="KW-1133">Transmembrane helix</keyword>
<feature type="transmembrane region" description="Helical" evidence="1">
    <location>
        <begin position="48"/>
        <end position="71"/>
    </location>
</feature>
<keyword evidence="1" id="KW-0812">Transmembrane</keyword>
<evidence type="ECO:0000313" key="3">
    <source>
        <dbReference type="Proteomes" id="UP000186336"/>
    </source>
</evidence>